<dbReference type="Pfam" id="PF05557">
    <property type="entry name" value="MAD"/>
    <property type="match status" value="1"/>
</dbReference>
<evidence type="ECO:0000256" key="1">
    <source>
        <dbReference type="SAM" id="Coils"/>
    </source>
</evidence>
<accession>A0A2I0THQ9</accession>
<gene>
    <name evidence="2" type="ORF">llap_16363</name>
</gene>
<dbReference type="EMBL" id="KZ510212">
    <property type="protein sequence ID" value="PKU33333.1"/>
    <property type="molecule type" value="Genomic_DNA"/>
</dbReference>
<keyword evidence="3" id="KW-1185">Reference proteome</keyword>
<dbReference type="SUPFAM" id="SSF75704">
    <property type="entry name" value="Mitotic arrest deficient-like 1, Mad1"/>
    <property type="match status" value="1"/>
</dbReference>
<evidence type="ECO:0000313" key="2">
    <source>
        <dbReference type="EMBL" id="PKU33333.1"/>
    </source>
</evidence>
<evidence type="ECO:0000313" key="3">
    <source>
        <dbReference type="Proteomes" id="UP000233556"/>
    </source>
</evidence>
<dbReference type="AlphaFoldDB" id="A0A2I0THQ9"/>
<dbReference type="OrthoDB" id="331602at2759"/>
<proteinExistence type="predicted"/>
<dbReference type="GO" id="GO:0007094">
    <property type="term" value="P:mitotic spindle assembly checkpoint signaling"/>
    <property type="evidence" value="ECO:0007669"/>
    <property type="project" value="InterPro"/>
</dbReference>
<organism evidence="2 3">
    <name type="scientific">Limosa lapponica baueri</name>
    <dbReference type="NCBI Taxonomy" id="1758121"/>
    <lineage>
        <taxon>Eukaryota</taxon>
        <taxon>Metazoa</taxon>
        <taxon>Chordata</taxon>
        <taxon>Craniata</taxon>
        <taxon>Vertebrata</taxon>
        <taxon>Euteleostomi</taxon>
        <taxon>Archelosauria</taxon>
        <taxon>Archosauria</taxon>
        <taxon>Dinosauria</taxon>
        <taxon>Saurischia</taxon>
        <taxon>Theropoda</taxon>
        <taxon>Coelurosauria</taxon>
        <taxon>Aves</taxon>
        <taxon>Neognathae</taxon>
        <taxon>Neoaves</taxon>
        <taxon>Charadriiformes</taxon>
        <taxon>Scolopacidae</taxon>
        <taxon>Limosa</taxon>
    </lineage>
</organism>
<dbReference type="Gene3D" id="6.10.250.90">
    <property type="match status" value="1"/>
</dbReference>
<protein>
    <submittedName>
        <fullName evidence="2">Uncharacterized protein</fullName>
    </submittedName>
</protein>
<sequence>METANRCRKSSSIKSAFYHFRADLARRQQTSSPLDRFYPSALCETSEPKTDEDEQRNVQLSSSMNTAVVLLEVEMKVLKSQECTAEQSTAITKEEVDTLRLKIEELEAERSKLEEENRALEMKLEKLTLQVGDVEQLGSLPCPVGHRCPTR</sequence>
<feature type="coiled-coil region" evidence="1">
    <location>
        <begin position="89"/>
        <end position="137"/>
    </location>
</feature>
<keyword evidence="1" id="KW-0175">Coiled coil</keyword>
<reference evidence="3" key="2">
    <citation type="submission" date="2017-12" db="EMBL/GenBank/DDBJ databases">
        <title>Genome sequence of the Bar-tailed Godwit (Limosa lapponica baueri).</title>
        <authorList>
            <person name="Lima N.C.B."/>
            <person name="Parody-Merino A.M."/>
            <person name="Battley P.F."/>
            <person name="Fidler A.E."/>
            <person name="Prosdocimi F."/>
        </authorList>
    </citation>
    <scope>NUCLEOTIDE SEQUENCE [LARGE SCALE GENOMIC DNA]</scope>
</reference>
<dbReference type="InterPro" id="IPR008672">
    <property type="entry name" value="Mad1"/>
</dbReference>
<name>A0A2I0THQ9_LIMLA</name>
<reference evidence="3" key="1">
    <citation type="submission" date="2017-11" db="EMBL/GenBank/DDBJ databases">
        <authorList>
            <person name="Lima N.C."/>
            <person name="Parody-Merino A.M."/>
            <person name="Battley P.F."/>
            <person name="Fidler A.E."/>
            <person name="Prosdocimi F."/>
        </authorList>
    </citation>
    <scope>NUCLEOTIDE SEQUENCE [LARGE SCALE GENOMIC DNA]</scope>
</reference>
<dbReference type="Proteomes" id="UP000233556">
    <property type="component" value="Unassembled WGS sequence"/>
</dbReference>